<reference evidence="1" key="1">
    <citation type="journal article" date="2013" name="Lancet">
        <title>First case of E anophelis outbreak in an intensive-care unit.</title>
        <authorList>
            <person name="Teo J."/>
            <person name="Tan S.Y."/>
            <person name="Tay M."/>
            <person name="Ding Y."/>
            <person name="Kjelleberg S."/>
            <person name="Givskov M."/>
            <person name="Lin R.T."/>
            <person name="Yang L."/>
        </authorList>
    </citation>
    <scope>NUCLEOTIDE SEQUENCE [LARGE SCALE GENOMIC DNA]</scope>
    <source>
        <strain evidence="1">NUHP1</strain>
    </source>
</reference>
<dbReference type="AlphaFoldDB" id="A0A077EIZ4"/>
<accession>A0A077EIZ4</accession>
<dbReference type="Gene3D" id="1.20.120.20">
    <property type="entry name" value="Apolipoprotein"/>
    <property type="match status" value="1"/>
</dbReference>
<proteinExistence type="predicted"/>
<evidence type="ECO:0000313" key="2">
    <source>
        <dbReference type="Proteomes" id="UP000028933"/>
    </source>
</evidence>
<dbReference type="Proteomes" id="UP000028933">
    <property type="component" value="Chromosome"/>
</dbReference>
<evidence type="ECO:0008006" key="3">
    <source>
        <dbReference type="Google" id="ProtNLM"/>
    </source>
</evidence>
<name>A0A077EIZ4_9FLAO</name>
<evidence type="ECO:0000313" key="1">
    <source>
        <dbReference type="EMBL" id="AIL46169.1"/>
    </source>
</evidence>
<protein>
    <recommendedName>
        <fullName evidence="3">YtxH domain-containing protein</fullName>
    </recommendedName>
</protein>
<sequence>MSTNEQNENLDKAKQFVNDAESGLKDFTKQTQDAIGNLSDKVKSYIDQKKNENEEPTKEGFFAHLKQQVSDAWEDTKDAAENAWESTKNFADDAWDKTKDAANDIQDNIKGK</sequence>
<organism evidence="1 2">
    <name type="scientific">Elizabethkingia anophelis NUHP1</name>
    <dbReference type="NCBI Taxonomy" id="1338011"/>
    <lineage>
        <taxon>Bacteria</taxon>
        <taxon>Pseudomonadati</taxon>
        <taxon>Bacteroidota</taxon>
        <taxon>Flavobacteriia</taxon>
        <taxon>Flavobacteriales</taxon>
        <taxon>Weeksellaceae</taxon>
        <taxon>Elizabethkingia</taxon>
    </lineage>
</organism>
<reference evidence="1" key="2">
    <citation type="journal article" date="2015" name="Genome Biol. Evol.">
        <title>Complete Genome Sequence and Transcriptomic Analysis of the Novel Pathogen Elizabethkingia anophelis in Response to Oxidative Stress.</title>
        <authorList>
            <person name="Li Y."/>
            <person name="Liu Y."/>
            <person name="Chew S.C."/>
            <person name="Tay M."/>
            <person name="Salido M.M."/>
            <person name="Teo J."/>
            <person name="Lauro F.M."/>
            <person name="Givskov M."/>
            <person name="Yang L."/>
        </authorList>
    </citation>
    <scope>NUCLEOTIDE SEQUENCE</scope>
    <source>
        <strain evidence="1">NUHP1</strain>
    </source>
</reference>
<dbReference type="KEGG" id="eao:BD94_2394"/>
<dbReference type="EMBL" id="CP007547">
    <property type="protein sequence ID" value="AIL46169.1"/>
    <property type="molecule type" value="Genomic_DNA"/>
</dbReference>
<dbReference type="eggNOG" id="ENOG50330U3">
    <property type="taxonomic scope" value="Bacteria"/>
</dbReference>
<dbReference type="HOGENOM" id="CLU_2315214_0_0_10"/>
<gene>
    <name evidence="1" type="ORF">BD94_2394</name>
</gene>
<dbReference type="RefSeq" id="WP_024564091.1">
    <property type="nucleotide sequence ID" value="NZ_CP007547.1"/>
</dbReference>